<dbReference type="InterPro" id="IPR013785">
    <property type="entry name" value="Aldolase_TIM"/>
</dbReference>
<gene>
    <name evidence="10" type="ORF">HPB52_019828</name>
</gene>
<evidence type="ECO:0000256" key="4">
    <source>
        <dbReference type="ARBA" id="ARBA00023239"/>
    </source>
</evidence>
<evidence type="ECO:0000256" key="3">
    <source>
        <dbReference type="ARBA" id="ARBA00012515"/>
    </source>
</evidence>
<evidence type="ECO:0000313" key="10">
    <source>
        <dbReference type="EMBL" id="KAH7939977.1"/>
    </source>
</evidence>
<dbReference type="SMART" id="SM01133">
    <property type="entry name" value="DeoC"/>
    <property type="match status" value="1"/>
</dbReference>
<evidence type="ECO:0000313" key="11">
    <source>
        <dbReference type="Proteomes" id="UP000821837"/>
    </source>
</evidence>
<reference evidence="10" key="1">
    <citation type="journal article" date="2020" name="Cell">
        <title>Large-Scale Comparative Analyses of Tick Genomes Elucidate Their Genetic Diversity and Vector Capacities.</title>
        <authorList>
            <consortium name="Tick Genome and Microbiome Consortium (TIGMIC)"/>
            <person name="Jia N."/>
            <person name="Wang J."/>
            <person name="Shi W."/>
            <person name="Du L."/>
            <person name="Sun Y."/>
            <person name="Zhan W."/>
            <person name="Jiang J.F."/>
            <person name="Wang Q."/>
            <person name="Zhang B."/>
            <person name="Ji P."/>
            <person name="Bell-Sakyi L."/>
            <person name="Cui X.M."/>
            <person name="Yuan T.T."/>
            <person name="Jiang B.G."/>
            <person name="Yang W.F."/>
            <person name="Lam T.T."/>
            <person name="Chang Q.C."/>
            <person name="Ding S.J."/>
            <person name="Wang X.J."/>
            <person name="Zhu J.G."/>
            <person name="Ruan X.D."/>
            <person name="Zhao L."/>
            <person name="Wei J.T."/>
            <person name="Ye R.Z."/>
            <person name="Que T.C."/>
            <person name="Du C.H."/>
            <person name="Zhou Y.H."/>
            <person name="Cheng J.X."/>
            <person name="Dai P.F."/>
            <person name="Guo W.B."/>
            <person name="Han X.H."/>
            <person name="Huang E.J."/>
            <person name="Li L.F."/>
            <person name="Wei W."/>
            <person name="Gao Y.C."/>
            <person name="Liu J.Z."/>
            <person name="Shao H.Z."/>
            <person name="Wang X."/>
            <person name="Wang C.C."/>
            <person name="Yang T.C."/>
            <person name="Huo Q.B."/>
            <person name="Li W."/>
            <person name="Chen H.Y."/>
            <person name="Chen S.E."/>
            <person name="Zhou L.G."/>
            <person name="Ni X.B."/>
            <person name="Tian J.H."/>
            <person name="Sheng Y."/>
            <person name="Liu T."/>
            <person name="Pan Y.S."/>
            <person name="Xia L.Y."/>
            <person name="Li J."/>
            <person name="Zhao F."/>
            <person name="Cao W.C."/>
        </authorList>
    </citation>
    <scope>NUCLEOTIDE SEQUENCE</scope>
    <source>
        <strain evidence="10">Rsan-2018</strain>
    </source>
</reference>
<proteinExistence type="inferred from homology"/>
<comment type="pathway">
    <text evidence="1">Carbohydrate degradation; 2-deoxy-D-ribose 1-phosphate degradation; D-glyceraldehyde 3-phosphate and acetaldehyde from 2-deoxy-alpha-D-ribose 1-phosphate: step 2/2.</text>
</comment>
<keyword evidence="9" id="KW-0812">Transmembrane</keyword>
<evidence type="ECO:0000256" key="1">
    <source>
        <dbReference type="ARBA" id="ARBA00004816"/>
    </source>
</evidence>
<organism evidence="10 11">
    <name type="scientific">Rhipicephalus sanguineus</name>
    <name type="common">Brown dog tick</name>
    <name type="synonym">Ixodes sanguineus</name>
    <dbReference type="NCBI Taxonomy" id="34632"/>
    <lineage>
        <taxon>Eukaryota</taxon>
        <taxon>Metazoa</taxon>
        <taxon>Ecdysozoa</taxon>
        <taxon>Arthropoda</taxon>
        <taxon>Chelicerata</taxon>
        <taxon>Arachnida</taxon>
        <taxon>Acari</taxon>
        <taxon>Parasitiformes</taxon>
        <taxon>Ixodida</taxon>
        <taxon>Ixodoidea</taxon>
        <taxon>Ixodidae</taxon>
        <taxon>Rhipicephalinae</taxon>
        <taxon>Rhipicephalus</taxon>
        <taxon>Rhipicephalus</taxon>
    </lineage>
</organism>
<comment type="catalytic activity">
    <reaction evidence="8">
        <text>2-deoxy-D-ribose 5-phosphate = D-glyceraldehyde 3-phosphate + acetaldehyde</text>
        <dbReference type="Rhea" id="RHEA:12821"/>
        <dbReference type="ChEBI" id="CHEBI:15343"/>
        <dbReference type="ChEBI" id="CHEBI:59776"/>
        <dbReference type="ChEBI" id="CHEBI:62877"/>
        <dbReference type="EC" id="4.1.2.4"/>
    </reaction>
</comment>
<dbReference type="Gene3D" id="3.20.20.70">
    <property type="entry name" value="Aldolase class I"/>
    <property type="match status" value="1"/>
</dbReference>
<keyword evidence="5" id="KW-0704">Schiff base</keyword>
<evidence type="ECO:0000256" key="9">
    <source>
        <dbReference type="SAM" id="Phobius"/>
    </source>
</evidence>
<dbReference type="CDD" id="cd00959">
    <property type="entry name" value="DeoC"/>
    <property type="match status" value="1"/>
</dbReference>
<dbReference type="EC" id="4.1.2.4" evidence="3"/>
<comment type="caution">
    <text evidence="10">The sequence shown here is derived from an EMBL/GenBank/DDBJ whole genome shotgun (WGS) entry which is preliminary data.</text>
</comment>
<dbReference type="EMBL" id="JABSTV010001254">
    <property type="protein sequence ID" value="KAH7939977.1"/>
    <property type="molecule type" value="Genomic_DNA"/>
</dbReference>
<dbReference type="InterPro" id="IPR011343">
    <property type="entry name" value="DeoC"/>
</dbReference>
<protein>
    <recommendedName>
        <fullName evidence="3">deoxyribose-phosphate aldolase</fullName>
        <ecNumber evidence="3">4.1.2.4</ecNumber>
    </recommendedName>
    <alternativeName>
        <fullName evidence="7">2-deoxy-D-ribose 5-phosphate aldolase</fullName>
    </alternativeName>
    <alternativeName>
        <fullName evidence="6">Phosphodeoxyriboaldolase</fullName>
    </alternativeName>
</protein>
<dbReference type="GO" id="GO:0005737">
    <property type="term" value="C:cytoplasm"/>
    <property type="evidence" value="ECO:0007669"/>
    <property type="project" value="InterPro"/>
</dbReference>
<feature type="transmembrane region" description="Helical" evidence="9">
    <location>
        <begin position="412"/>
        <end position="435"/>
    </location>
</feature>
<evidence type="ECO:0000256" key="5">
    <source>
        <dbReference type="ARBA" id="ARBA00023270"/>
    </source>
</evidence>
<dbReference type="Pfam" id="PF01791">
    <property type="entry name" value="DeoC"/>
    <property type="match status" value="1"/>
</dbReference>
<reference evidence="10" key="2">
    <citation type="submission" date="2021-09" db="EMBL/GenBank/DDBJ databases">
        <authorList>
            <person name="Jia N."/>
            <person name="Wang J."/>
            <person name="Shi W."/>
            <person name="Du L."/>
            <person name="Sun Y."/>
            <person name="Zhan W."/>
            <person name="Jiang J."/>
            <person name="Wang Q."/>
            <person name="Zhang B."/>
            <person name="Ji P."/>
            <person name="Sakyi L.B."/>
            <person name="Cui X."/>
            <person name="Yuan T."/>
            <person name="Jiang B."/>
            <person name="Yang W."/>
            <person name="Lam T.T.-Y."/>
            <person name="Chang Q."/>
            <person name="Ding S."/>
            <person name="Wang X."/>
            <person name="Zhu J."/>
            <person name="Ruan X."/>
            <person name="Zhao L."/>
            <person name="Wei J."/>
            <person name="Que T."/>
            <person name="Du C."/>
            <person name="Cheng J."/>
            <person name="Dai P."/>
            <person name="Han X."/>
            <person name="Huang E."/>
            <person name="Gao Y."/>
            <person name="Liu J."/>
            <person name="Shao H."/>
            <person name="Ye R."/>
            <person name="Li L."/>
            <person name="Wei W."/>
            <person name="Wang X."/>
            <person name="Wang C."/>
            <person name="Huo Q."/>
            <person name="Li W."/>
            <person name="Guo W."/>
            <person name="Chen H."/>
            <person name="Chen S."/>
            <person name="Zhou L."/>
            <person name="Zhou L."/>
            <person name="Ni X."/>
            <person name="Tian J."/>
            <person name="Zhou Y."/>
            <person name="Sheng Y."/>
            <person name="Liu T."/>
            <person name="Pan Y."/>
            <person name="Xia L."/>
            <person name="Li J."/>
            <person name="Zhao F."/>
            <person name="Cao W."/>
        </authorList>
    </citation>
    <scope>NUCLEOTIDE SEQUENCE</scope>
    <source>
        <strain evidence="10">Rsan-2018</strain>
        <tissue evidence="10">Larvae</tissue>
    </source>
</reference>
<dbReference type="PANTHER" id="PTHR10889">
    <property type="entry name" value="DEOXYRIBOSE-PHOSPHATE ALDOLASE"/>
    <property type="match status" value="1"/>
</dbReference>
<evidence type="ECO:0000256" key="2">
    <source>
        <dbReference type="ARBA" id="ARBA00009473"/>
    </source>
</evidence>
<keyword evidence="9" id="KW-1133">Transmembrane helix</keyword>
<dbReference type="SUPFAM" id="SSF51569">
    <property type="entry name" value="Aldolase"/>
    <property type="match status" value="1"/>
</dbReference>
<keyword evidence="11" id="KW-1185">Reference proteome</keyword>
<comment type="similarity">
    <text evidence="2">Belongs to the DeoC/FbaB aldolase family. DeoC type 2 subfamily.</text>
</comment>
<evidence type="ECO:0000256" key="8">
    <source>
        <dbReference type="ARBA" id="ARBA00048791"/>
    </source>
</evidence>
<dbReference type="InterPro" id="IPR002915">
    <property type="entry name" value="DeoC/FbaB/LacD_aldolase"/>
</dbReference>
<dbReference type="GO" id="GO:0004139">
    <property type="term" value="F:deoxyribose-phosphate aldolase activity"/>
    <property type="evidence" value="ECO:0007669"/>
    <property type="project" value="UniProtKB-EC"/>
</dbReference>
<dbReference type="GO" id="GO:0009264">
    <property type="term" value="P:deoxyribonucleotide catabolic process"/>
    <property type="evidence" value="ECO:0007669"/>
    <property type="project" value="InterPro"/>
</dbReference>
<dbReference type="Proteomes" id="UP000821837">
    <property type="component" value="Chromosome 8"/>
</dbReference>
<name>A0A9D4PGB1_RHISA</name>
<dbReference type="GO" id="GO:0016052">
    <property type="term" value="P:carbohydrate catabolic process"/>
    <property type="evidence" value="ECO:0007669"/>
    <property type="project" value="TreeGrafter"/>
</dbReference>
<keyword evidence="4" id="KW-0456">Lyase</keyword>
<accession>A0A9D4PGB1</accession>
<evidence type="ECO:0000256" key="6">
    <source>
        <dbReference type="ARBA" id="ARBA00031814"/>
    </source>
</evidence>
<dbReference type="PANTHER" id="PTHR10889:SF3">
    <property type="entry name" value="DEOXYRIBOSE-PHOSPHATE ALDOLASE"/>
    <property type="match status" value="1"/>
</dbReference>
<evidence type="ECO:0000256" key="7">
    <source>
        <dbReference type="ARBA" id="ARBA00032755"/>
    </source>
</evidence>
<dbReference type="AlphaFoldDB" id="A0A9D4PGB1"/>
<sequence>MGPRNDGCKFDPDLLAGVEVNLPATLQRASLLGTRRCVKNEFQAGWLLRAITCIDLTTLSGDDTYSNVYRLCSKAAHPLREDILKVLDVPKEDVTTGAVCVYPARVADCVKAFQAIRPPRKVPIAAVATGFPTGQYSLPTRLQEIEYAVESGASEIDIVINRTAALTGDWETVYNEVCAMKKACGEAHLKTILATGELGSLRNVYTASMVCMMAEGVNAILPVGITMARAIWDYYTDTSIKVGFKPAGGIRTAKDALLWQFLMKEELGDDWLFPELFRIGASGLLGDIERQLFHYATKRYASLKDITDLCGKTLRLAANGAKSAVLLEVNRLDHPLRYCRWTVTTAVANQSVVISRVNRTSLRVCGNMKNVEVHKNSVNFTLHLNPTWLMEVGVTPVSLYATAGSIPIMPMLALELVISGTGMLLVTVLAFCALLRDIIKDYKLAD</sequence>
<dbReference type="VEuPathDB" id="VectorBase:RSAN_035511"/>
<keyword evidence="9" id="KW-0472">Membrane</keyword>